<gene>
    <name evidence="9" type="ORF">Dxin01_00062</name>
</gene>
<keyword evidence="10" id="KW-1185">Reference proteome</keyword>
<comment type="cofactor">
    <cofactor evidence="1">
        <name>Mg(2+)</name>
        <dbReference type="ChEBI" id="CHEBI:18420"/>
    </cofactor>
</comment>
<dbReference type="InterPro" id="IPR029060">
    <property type="entry name" value="PIN-like_dom_sf"/>
</dbReference>
<feature type="domain" description="PIN" evidence="8">
    <location>
        <begin position="4"/>
        <end position="120"/>
    </location>
</feature>
<keyword evidence="5" id="KW-0378">Hydrolase</keyword>
<evidence type="ECO:0000259" key="8">
    <source>
        <dbReference type="Pfam" id="PF01850"/>
    </source>
</evidence>
<dbReference type="RefSeq" id="WP_353540333.1">
    <property type="nucleotide sequence ID" value="NZ_BAABRN010000001.1"/>
</dbReference>
<evidence type="ECO:0000256" key="6">
    <source>
        <dbReference type="ARBA" id="ARBA00022842"/>
    </source>
</evidence>
<comment type="caution">
    <text evidence="9">The sequence shown here is derived from an EMBL/GenBank/DDBJ whole genome shotgun (WGS) entry which is preliminary data.</text>
</comment>
<evidence type="ECO:0000313" key="9">
    <source>
        <dbReference type="EMBL" id="GAA5500342.1"/>
    </source>
</evidence>
<proteinExistence type="inferred from homology"/>
<reference evidence="9 10" key="1">
    <citation type="submission" date="2024-02" db="EMBL/GenBank/DDBJ databases">
        <title>Deinococcus xinjiangensis NBRC 107630.</title>
        <authorList>
            <person name="Ichikawa N."/>
            <person name="Katano-Makiyama Y."/>
            <person name="Hidaka K."/>
        </authorList>
    </citation>
    <scope>NUCLEOTIDE SEQUENCE [LARGE SCALE GENOMIC DNA]</scope>
    <source>
        <strain evidence="9 10">NBRC 107630</strain>
    </source>
</reference>
<dbReference type="EMBL" id="BAABRN010000001">
    <property type="protein sequence ID" value="GAA5500342.1"/>
    <property type="molecule type" value="Genomic_DNA"/>
</dbReference>
<name>A0ABP9V4Z0_9DEIO</name>
<evidence type="ECO:0000256" key="1">
    <source>
        <dbReference type="ARBA" id="ARBA00001946"/>
    </source>
</evidence>
<keyword evidence="3" id="KW-0540">Nuclease</keyword>
<keyword evidence="4" id="KW-0479">Metal-binding</keyword>
<dbReference type="PANTHER" id="PTHR33653:SF1">
    <property type="entry name" value="RIBONUCLEASE VAPC2"/>
    <property type="match status" value="1"/>
</dbReference>
<dbReference type="InterPro" id="IPR050556">
    <property type="entry name" value="Type_II_TA_system_RNase"/>
</dbReference>
<evidence type="ECO:0000256" key="7">
    <source>
        <dbReference type="ARBA" id="ARBA00038093"/>
    </source>
</evidence>
<keyword evidence="2" id="KW-1277">Toxin-antitoxin system</keyword>
<protein>
    <recommendedName>
        <fullName evidence="8">PIN domain-containing protein</fullName>
    </recommendedName>
</protein>
<evidence type="ECO:0000256" key="4">
    <source>
        <dbReference type="ARBA" id="ARBA00022723"/>
    </source>
</evidence>
<evidence type="ECO:0000256" key="5">
    <source>
        <dbReference type="ARBA" id="ARBA00022801"/>
    </source>
</evidence>
<dbReference type="Proteomes" id="UP001458946">
    <property type="component" value="Unassembled WGS sequence"/>
</dbReference>
<dbReference type="PANTHER" id="PTHR33653">
    <property type="entry name" value="RIBONUCLEASE VAPC2"/>
    <property type="match status" value="1"/>
</dbReference>
<organism evidence="9 10">
    <name type="scientific">Deinococcus xinjiangensis</name>
    <dbReference type="NCBI Taxonomy" id="457454"/>
    <lineage>
        <taxon>Bacteria</taxon>
        <taxon>Thermotogati</taxon>
        <taxon>Deinococcota</taxon>
        <taxon>Deinococci</taxon>
        <taxon>Deinococcales</taxon>
        <taxon>Deinococcaceae</taxon>
        <taxon>Deinococcus</taxon>
    </lineage>
</organism>
<evidence type="ECO:0000256" key="2">
    <source>
        <dbReference type="ARBA" id="ARBA00022649"/>
    </source>
</evidence>
<dbReference type="Gene3D" id="3.40.50.1010">
    <property type="entry name" value="5'-nuclease"/>
    <property type="match status" value="1"/>
</dbReference>
<dbReference type="InterPro" id="IPR002716">
    <property type="entry name" value="PIN_dom"/>
</dbReference>
<evidence type="ECO:0000256" key="3">
    <source>
        <dbReference type="ARBA" id="ARBA00022722"/>
    </source>
</evidence>
<sequence length="134" mass="15005">MISLDTNMLLSYLNPADANHDPALSALKRYAAQGYVICPPVYSELRAGRYWRVIEGWLTDSATPILWPMPPEVWDLAGERSAQYTAQRRSGQAPRRVLADFLIGAHAEFHGLDLLSFDQNVYGSVFPDVTLLQP</sequence>
<comment type="similarity">
    <text evidence="7">Belongs to the PINc/VapC protein family.</text>
</comment>
<keyword evidence="6" id="KW-0460">Magnesium</keyword>
<dbReference type="Pfam" id="PF01850">
    <property type="entry name" value="PIN"/>
    <property type="match status" value="1"/>
</dbReference>
<accession>A0ABP9V4Z0</accession>
<dbReference type="SUPFAM" id="SSF88723">
    <property type="entry name" value="PIN domain-like"/>
    <property type="match status" value="1"/>
</dbReference>
<evidence type="ECO:0000313" key="10">
    <source>
        <dbReference type="Proteomes" id="UP001458946"/>
    </source>
</evidence>